<dbReference type="InterPro" id="IPR059188">
    <property type="entry name" value="Znf_CLPX-like"/>
</dbReference>
<protein>
    <recommendedName>
        <fullName evidence="2">ClpX-type ZB domain-containing protein</fullName>
    </recommendedName>
</protein>
<dbReference type="RefSeq" id="WP_209971846.1">
    <property type="nucleotide sequence ID" value="NZ_JAGGLB010000007.1"/>
</dbReference>
<dbReference type="Pfam" id="PF06689">
    <property type="entry name" value="zf-C4_ClpX"/>
    <property type="match status" value="1"/>
</dbReference>
<accession>A0ABS4IUC3</accession>
<evidence type="ECO:0000313" key="3">
    <source>
        <dbReference type="EMBL" id="MBP1991108.1"/>
    </source>
</evidence>
<feature type="binding site" evidence="1">
    <location>
        <position position="117"/>
    </location>
    <ligand>
        <name>Zn(2+)</name>
        <dbReference type="ChEBI" id="CHEBI:29105"/>
    </ligand>
</feature>
<dbReference type="PROSITE" id="PS51902">
    <property type="entry name" value="CLPX_ZB"/>
    <property type="match status" value="1"/>
</dbReference>
<feature type="binding site" evidence="1">
    <location>
        <position position="114"/>
    </location>
    <ligand>
        <name>Zn(2+)</name>
        <dbReference type="ChEBI" id="CHEBI:29105"/>
    </ligand>
</feature>
<dbReference type="EMBL" id="JAGGLB010000007">
    <property type="protein sequence ID" value="MBP1991108.1"/>
    <property type="molecule type" value="Genomic_DNA"/>
</dbReference>
<keyword evidence="4" id="KW-1185">Reference proteome</keyword>
<dbReference type="Proteomes" id="UP001519287">
    <property type="component" value="Unassembled WGS sequence"/>
</dbReference>
<keyword evidence="1" id="KW-0862">Zinc</keyword>
<reference evidence="3 4" key="1">
    <citation type="submission" date="2021-03" db="EMBL/GenBank/DDBJ databases">
        <title>Genomic Encyclopedia of Type Strains, Phase IV (KMG-IV): sequencing the most valuable type-strain genomes for metagenomic binning, comparative biology and taxonomic classification.</title>
        <authorList>
            <person name="Goeker M."/>
        </authorList>
    </citation>
    <scope>NUCLEOTIDE SEQUENCE [LARGE SCALE GENOMIC DNA]</scope>
    <source>
        <strain evidence="3 4">DSM 26048</strain>
    </source>
</reference>
<gene>
    <name evidence="3" type="ORF">J2Z66_002715</name>
</gene>
<comment type="caution">
    <text evidence="3">The sequence shown here is derived from an EMBL/GenBank/DDBJ whole genome shotgun (WGS) entry which is preliminary data.</text>
</comment>
<sequence length="154" mass="17615">MTEDFRKKNFRGAKIEDMIDYLEAMIQDSEKHIVKTDDPLRQRFFEGMTIAYTMIAMKLKNDFDYKEFTDKNVSEHIYQAVIQMDMKEGLQAYTAEATTGAIAAEINADAARSCSFCSKTEDEVQKLVHGPNVAICNHCLDFGKQLLEVPDEQK</sequence>
<dbReference type="SUPFAM" id="SSF57716">
    <property type="entry name" value="Glucocorticoid receptor-like (DNA-binding domain)"/>
    <property type="match status" value="1"/>
</dbReference>
<keyword evidence="1" id="KW-0479">Metal-binding</keyword>
<name>A0ABS4IUC3_9BACL</name>
<dbReference type="Gene3D" id="6.20.220.10">
    <property type="entry name" value="ClpX chaperone, C4-type zinc finger domain"/>
    <property type="match status" value="1"/>
</dbReference>
<keyword evidence="1" id="KW-0143">Chaperone</keyword>
<evidence type="ECO:0000313" key="4">
    <source>
        <dbReference type="Proteomes" id="UP001519287"/>
    </source>
</evidence>
<feature type="binding site" evidence="1">
    <location>
        <position position="136"/>
    </location>
    <ligand>
        <name>Zn(2+)</name>
        <dbReference type="ChEBI" id="CHEBI:29105"/>
    </ligand>
</feature>
<dbReference type="SMART" id="SM00994">
    <property type="entry name" value="zf-C4_ClpX"/>
    <property type="match status" value="1"/>
</dbReference>
<dbReference type="InterPro" id="IPR038366">
    <property type="entry name" value="Znf_CppX_C4_sf"/>
</dbReference>
<proteinExistence type="inferred from homology"/>
<organism evidence="3 4">
    <name type="scientific">Paenibacillus eucommiae</name>
    <dbReference type="NCBI Taxonomy" id="1355755"/>
    <lineage>
        <taxon>Bacteria</taxon>
        <taxon>Bacillati</taxon>
        <taxon>Bacillota</taxon>
        <taxon>Bacilli</taxon>
        <taxon>Bacillales</taxon>
        <taxon>Paenibacillaceae</taxon>
        <taxon>Paenibacillus</taxon>
    </lineage>
</organism>
<feature type="binding site" evidence="1">
    <location>
        <position position="139"/>
    </location>
    <ligand>
        <name>Zn(2+)</name>
        <dbReference type="ChEBI" id="CHEBI:29105"/>
    </ligand>
</feature>
<evidence type="ECO:0000256" key="1">
    <source>
        <dbReference type="PROSITE-ProRule" id="PRU01250"/>
    </source>
</evidence>
<dbReference type="InterPro" id="IPR010603">
    <property type="entry name" value="Znf_CppX_C4"/>
</dbReference>
<feature type="domain" description="ClpX-type ZB" evidence="2">
    <location>
        <begin position="102"/>
        <end position="154"/>
    </location>
</feature>
<comment type="similarity">
    <text evidence="1">Belongs to the ClpX chaperone family.</text>
</comment>
<evidence type="ECO:0000259" key="2">
    <source>
        <dbReference type="PROSITE" id="PS51902"/>
    </source>
</evidence>